<dbReference type="SUPFAM" id="SSF141255">
    <property type="entry name" value="YccV-like"/>
    <property type="match status" value="1"/>
</dbReference>
<dbReference type="InterPro" id="IPR036047">
    <property type="entry name" value="F-box-like_dom_sf"/>
</dbReference>
<dbReference type="PANTHER" id="PTHR31350:SF27">
    <property type="entry name" value="HEMIMETHYLATED DNA-BINDING DOMAIN-CONTAINING PROTEIN"/>
    <property type="match status" value="1"/>
</dbReference>
<organism evidence="2 3">
    <name type="scientific">Verticillium longisporum</name>
    <name type="common">Verticillium dahliae var. longisporum</name>
    <dbReference type="NCBI Taxonomy" id="100787"/>
    <lineage>
        <taxon>Eukaryota</taxon>
        <taxon>Fungi</taxon>
        <taxon>Dikarya</taxon>
        <taxon>Ascomycota</taxon>
        <taxon>Pezizomycotina</taxon>
        <taxon>Sordariomycetes</taxon>
        <taxon>Hypocreomycetidae</taxon>
        <taxon>Glomerellales</taxon>
        <taxon>Plectosphaerellaceae</taxon>
        <taxon>Verticillium</taxon>
    </lineage>
</organism>
<dbReference type="SMART" id="SM00256">
    <property type="entry name" value="FBOX"/>
    <property type="match status" value="1"/>
</dbReference>
<name>A0A0G4N3I2_VERLO</name>
<sequence>MPTLEEIPDEIIHHILSFVSPENNLLRVQLLSRRLNTIANEPLLWRQHCRTAFTYWGPDHDFQAKLDGKVSDVDWKALFLVRKATNARISNLFDGILATKLGRVRRFEQICLLGYDAKDFLLEQCHTIDTADDVLARRYHSKALLASLRRGLALDVWDSLRRHPDIVASGRDPPWRRPRALESALSALDMFVIQDDTGDMDHVSRILDDLALEFRSSQHGFERQSTRDKSLALNRWLRSHNLTGMSDPHKNYRNLRNCFIGQALRQEEHESLPLISVAIFCCLAERLGLNAHCLAIPGHVHAVVYATRDTNLDGVKTEETGEGNVEPAIDEMYLDPFASDYEVSKDSLRTLVLGVGWQRSLESLLHPAPAATLVVRMATNIKATYTYHRGQDPFLRAGNMLHGHPSENLELAVYAQAWATLLLTPGAPEEFGESSRELAFWFNAHRTEDVWLIEKYYSPLSERILGTSASEFTRPMRREDDESPVPRRRAPDMTFRIGQVVRHARYDRLGLVYGWIQHAGITFYNCMIEDGPPAVVARADNLELVTDPDLAPDRFEKAGLYFKRFDRSTCAFVSNITEEFPDD</sequence>
<dbReference type="PANTHER" id="PTHR31350">
    <property type="entry name" value="SI:DKEY-261L7.2"/>
    <property type="match status" value="1"/>
</dbReference>
<accession>A0A0G4N3I2</accession>
<dbReference type="InterPro" id="IPR036623">
    <property type="entry name" value="Hemimethylated_DNA-bd_sf"/>
</dbReference>
<dbReference type="InterPro" id="IPR011722">
    <property type="entry name" value="Hemimethylated_DNA-bd_dom"/>
</dbReference>
<evidence type="ECO:0000313" key="3">
    <source>
        <dbReference type="Proteomes" id="UP000044602"/>
    </source>
</evidence>
<proteinExistence type="predicted"/>
<dbReference type="Pfam" id="PF12937">
    <property type="entry name" value="F-box-like"/>
    <property type="match status" value="1"/>
</dbReference>
<dbReference type="InterPro" id="IPR001810">
    <property type="entry name" value="F-box_dom"/>
</dbReference>
<dbReference type="Proteomes" id="UP000044602">
    <property type="component" value="Unassembled WGS sequence"/>
</dbReference>
<dbReference type="GO" id="GO:0003677">
    <property type="term" value="F:DNA binding"/>
    <property type="evidence" value="ECO:0007669"/>
    <property type="project" value="InterPro"/>
</dbReference>
<dbReference type="Gene3D" id="1.20.1280.50">
    <property type="match status" value="1"/>
</dbReference>
<dbReference type="AlphaFoldDB" id="A0A0G4N3I2"/>
<evidence type="ECO:0000259" key="1">
    <source>
        <dbReference type="PROSITE" id="PS50181"/>
    </source>
</evidence>
<feature type="domain" description="F-box" evidence="1">
    <location>
        <begin position="1"/>
        <end position="48"/>
    </location>
</feature>
<protein>
    <recommendedName>
        <fullName evidence="1">F-box domain-containing protein</fullName>
    </recommendedName>
</protein>
<dbReference type="Pfam" id="PF13369">
    <property type="entry name" value="Transglut_core2"/>
    <property type="match status" value="1"/>
</dbReference>
<dbReference type="PROSITE" id="PS50181">
    <property type="entry name" value="FBOX"/>
    <property type="match status" value="1"/>
</dbReference>
<dbReference type="STRING" id="100787.A0A0G4N3I2"/>
<dbReference type="SUPFAM" id="SSF81383">
    <property type="entry name" value="F-box domain"/>
    <property type="match status" value="1"/>
</dbReference>
<reference evidence="2 3" key="1">
    <citation type="submission" date="2015-05" db="EMBL/GenBank/DDBJ databases">
        <authorList>
            <person name="Wang D.B."/>
            <person name="Wang M."/>
        </authorList>
    </citation>
    <scope>NUCLEOTIDE SEQUENCE [LARGE SCALE GENOMIC DNA]</scope>
    <source>
        <strain evidence="2">VL1</strain>
    </source>
</reference>
<evidence type="ECO:0000313" key="2">
    <source>
        <dbReference type="EMBL" id="CRK41161.1"/>
    </source>
</evidence>
<gene>
    <name evidence="2" type="ORF">BN1708_008440</name>
</gene>
<dbReference type="SMART" id="SM00992">
    <property type="entry name" value="YccV-like"/>
    <property type="match status" value="1"/>
</dbReference>
<keyword evidence="3" id="KW-1185">Reference proteome</keyword>
<dbReference type="EMBL" id="CVQH01026860">
    <property type="protein sequence ID" value="CRK41161.1"/>
    <property type="molecule type" value="Genomic_DNA"/>
</dbReference>
<dbReference type="InterPro" id="IPR032698">
    <property type="entry name" value="SirB1_N"/>
</dbReference>